<name>A0A1R2BSU6_9CILI</name>
<dbReference type="AlphaFoldDB" id="A0A1R2BSU6"/>
<keyword evidence="3" id="KW-1185">Reference proteome</keyword>
<feature type="compositionally biased region" description="Basic and acidic residues" evidence="1">
    <location>
        <begin position="1"/>
        <end position="11"/>
    </location>
</feature>
<organism evidence="2 3">
    <name type="scientific">Stentor coeruleus</name>
    <dbReference type="NCBI Taxonomy" id="5963"/>
    <lineage>
        <taxon>Eukaryota</taxon>
        <taxon>Sar</taxon>
        <taxon>Alveolata</taxon>
        <taxon>Ciliophora</taxon>
        <taxon>Postciliodesmatophora</taxon>
        <taxon>Heterotrichea</taxon>
        <taxon>Heterotrichida</taxon>
        <taxon>Stentoridae</taxon>
        <taxon>Stentor</taxon>
    </lineage>
</organism>
<feature type="compositionally biased region" description="Basic and acidic residues" evidence="1">
    <location>
        <begin position="18"/>
        <end position="27"/>
    </location>
</feature>
<protein>
    <submittedName>
        <fullName evidence="2">Uncharacterized protein</fullName>
    </submittedName>
</protein>
<evidence type="ECO:0000256" key="1">
    <source>
        <dbReference type="SAM" id="MobiDB-lite"/>
    </source>
</evidence>
<comment type="caution">
    <text evidence="2">The sequence shown here is derived from an EMBL/GenBank/DDBJ whole genome shotgun (WGS) entry which is preliminary data.</text>
</comment>
<proteinExistence type="predicted"/>
<evidence type="ECO:0000313" key="3">
    <source>
        <dbReference type="Proteomes" id="UP000187209"/>
    </source>
</evidence>
<evidence type="ECO:0000313" key="2">
    <source>
        <dbReference type="EMBL" id="OMJ79737.1"/>
    </source>
</evidence>
<dbReference type="EMBL" id="MPUH01000456">
    <property type="protein sequence ID" value="OMJ79737.1"/>
    <property type="molecule type" value="Genomic_DNA"/>
</dbReference>
<dbReference type="Proteomes" id="UP000187209">
    <property type="component" value="Unassembled WGS sequence"/>
</dbReference>
<sequence length="91" mass="10233">MGCGGSKDDVKQISISTKKPEDEEKPITAKQQAINNIFSKTPETLNEDLLKQPSIKPEIVMPKLNLKKRDGPIKKNVNLLIEDNTKVWDMS</sequence>
<gene>
    <name evidence="2" type="ORF">SteCoe_20164</name>
</gene>
<accession>A0A1R2BSU6</accession>
<feature type="region of interest" description="Disordered" evidence="1">
    <location>
        <begin position="1"/>
        <end position="29"/>
    </location>
</feature>
<reference evidence="2 3" key="1">
    <citation type="submission" date="2016-11" db="EMBL/GenBank/DDBJ databases">
        <title>The macronuclear genome of Stentor coeruleus: a giant cell with tiny introns.</title>
        <authorList>
            <person name="Slabodnick M."/>
            <person name="Ruby J.G."/>
            <person name="Reiff S.B."/>
            <person name="Swart E.C."/>
            <person name="Gosai S."/>
            <person name="Prabakaran S."/>
            <person name="Witkowska E."/>
            <person name="Larue G.E."/>
            <person name="Fisher S."/>
            <person name="Freeman R.M."/>
            <person name="Gunawardena J."/>
            <person name="Chu W."/>
            <person name="Stover N.A."/>
            <person name="Gregory B.D."/>
            <person name="Nowacki M."/>
            <person name="Derisi J."/>
            <person name="Roy S.W."/>
            <person name="Marshall W.F."/>
            <person name="Sood P."/>
        </authorList>
    </citation>
    <scope>NUCLEOTIDE SEQUENCE [LARGE SCALE GENOMIC DNA]</scope>
    <source>
        <strain evidence="2">WM001</strain>
    </source>
</reference>